<evidence type="ECO:0000259" key="4">
    <source>
        <dbReference type="PROSITE" id="PS51192"/>
    </source>
</evidence>
<keyword evidence="7" id="KW-1185">Reference proteome</keyword>
<keyword evidence="2" id="KW-0863">Zinc-finger</keyword>
<dbReference type="InterPro" id="IPR027417">
    <property type="entry name" value="P-loop_NTPase"/>
</dbReference>
<dbReference type="PANTHER" id="PTHR45629:SF7">
    <property type="entry name" value="DNA EXCISION REPAIR PROTEIN ERCC-6-RELATED"/>
    <property type="match status" value="1"/>
</dbReference>
<keyword evidence="2" id="KW-0862">Zinc</keyword>
<feature type="domain" description="Helicase C-terminal" evidence="5">
    <location>
        <begin position="964"/>
        <end position="1119"/>
    </location>
</feature>
<gene>
    <name evidence="6" type="ORF">E0F88_12770</name>
</gene>
<dbReference type="Gene3D" id="3.40.50.10810">
    <property type="entry name" value="Tandem AAA-ATPase domain"/>
    <property type="match status" value="1"/>
</dbReference>
<keyword evidence="1" id="KW-0378">Hydrolase</keyword>
<evidence type="ECO:0000256" key="2">
    <source>
        <dbReference type="PROSITE-ProRule" id="PRU00325"/>
    </source>
</evidence>
<dbReference type="OrthoDB" id="9760715at2"/>
<dbReference type="InterPro" id="IPR049730">
    <property type="entry name" value="SNF2/RAD54-like_C"/>
</dbReference>
<feature type="domain" description="Helicase ATP-binding" evidence="4">
    <location>
        <begin position="682"/>
        <end position="841"/>
    </location>
</feature>
<reference evidence="6 7" key="1">
    <citation type="submission" date="2019-03" db="EMBL/GenBank/DDBJ databases">
        <title>Dyadobacter AR-3-6 sp. nov., isolated from arctic soil.</title>
        <authorList>
            <person name="Chaudhary D.K."/>
        </authorList>
    </citation>
    <scope>NUCLEOTIDE SEQUENCE [LARGE SCALE GENOMIC DNA]</scope>
    <source>
        <strain evidence="6 7">AR-3-6</strain>
    </source>
</reference>
<dbReference type="GO" id="GO:0016787">
    <property type="term" value="F:hydrolase activity"/>
    <property type="evidence" value="ECO:0007669"/>
    <property type="project" value="UniProtKB-KW"/>
</dbReference>
<dbReference type="RefSeq" id="WP_131958643.1">
    <property type="nucleotide sequence ID" value="NZ_SMFL01000004.1"/>
</dbReference>
<accession>A0A4R5DSX8</accession>
<dbReference type="GO" id="GO:0004386">
    <property type="term" value="F:helicase activity"/>
    <property type="evidence" value="ECO:0007669"/>
    <property type="project" value="UniProtKB-KW"/>
</dbReference>
<dbReference type="Gene3D" id="3.40.50.300">
    <property type="entry name" value="P-loop containing nucleotide triphosphate hydrolases"/>
    <property type="match status" value="1"/>
</dbReference>
<feature type="domain" description="SWIM-type" evidence="3">
    <location>
        <begin position="72"/>
        <end position="108"/>
    </location>
</feature>
<sequence length="1129" mass="130447">MLNSQTNDGSFSELHDFVFVNLTVSALTNSHLLQHSAQLPETESRGYFDLQPKFIGIDDAVFNIQSGFADTIEVTVNQTGKDLHLHCECRIPKKKLCEHQTRVLYNLMDRKDLRAFFDKKTRIEKIKPVAAEYGLENEPDVDLYFELEYANRTLTVKPRKKELLAVNPASVTLLENQLLPIKSLHLQNAQETAEKSKMIVVIGQHKYYDQFYISLFEAQTTKDGKIKNPLNLVNPLDILWNVDDAEQLKFLSAVARFQNHHREKKPETDLEGLKSIVKNPSQLEFYYHNLAASENISASSLEPVRIVRTYLDLHINVDQKDQFYEVSGKLLLAEKTLDLEKLLLRYDYFVFAQDTLYLIDNPDVLQVISFFKKHHQKIIIFHAKFEEFRTTVLSKLEDKIRLTYSFLKPATEIQREENGFNDAVQKIIYLEDFGNYVLITPVMKYGGVEVSVFSKKQIYSTDNHGYPFTVERDQDEELRFSTSLTRLHADFQDQPERHFFYLHKDIFLNEEWFLDTFEEWKNQNVQVLGFNKLNKNKLNSNKPKITIHVVSGINWFDTTASVQFGKQKVTLKHLHKAVKNKSKYIALDDGTMGILPAEWIEKFASYFDSGEVTGETIRTSKINFASIGEMYEAELLSKEVREQIGFYKSRFADFDSIQDVAVPGELNATLRDYQKEGLNWLNFLDDFGFGGCLADDMGLGKTLQIIAFVLSQRKKQSFNTNLIVVPTSLIFNWRAEVEKFAPSIRVLTIYGSGRVKDVNDFGNYEIILTSYGTLLSDINFLKKYTFNYIFLDESQAIKNPDSQRYKAARLLAARNRIVLTGTPVENNTFDLYGQLSFACPGLLGNKIQFQNHYSTPIDRFHDQDRARDLQRKISPFVLRRTKKQVAKELPDKTEMVLYCEMGEEQRKVYNAYEMEFFNFLNTKSELDIPRESLHVLQGLTKLRQICDSPALLNDDLYYGNASAKIDVLIEQIENKSPQHKILVFSQFVTMLDLIKEQLLARNITFEYLTGQTKDRAARVDNFQNNENVRVFLISLKAGGTGLNLTEADYVYLVDPWWNPAVENQAIDRSYRIGQKKNVIAVRMICPNTIEEKIMTMQESKKDLAEDLVKTDVSILKSLSKKDLLELVNR</sequence>
<dbReference type="InterPro" id="IPR000330">
    <property type="entry name" value="SNF2_N"/>
</dbReference>
<keyword evidence="6" id="KW-0067">ATP-binding</keyword>
<dbReference type="Proteomes" id="UP000294850">
    <property type="component" value="Unassembled WGS sequence"/>
</dbReference>
<evidence type="ECO:0000313" key="7">
    <source>
        <dbReference type="Proteomes" id="UP000294850"/>
    </source>
</evidence>
<keyword evidence="6" id="KW-0547">Nucleotide-binding</keyword>
<dbReference type="EMBL" id="SMFL01000004">
    <property type="protein sequence ID" value="TDE15380.1"/>
    <property type="molecule type" value="Genomic_DNA"/>
</dbReference>
<dbReference type="InterPro" id="IPR038718">
    <property type="entry name" value="SNF2-like_sf"/>
</dbReference>
<dbReference type="Pfam" id="PF00176">
    <property type="entry name" value="SNF2-rel_dom"/>
    <property type="match status" value="1"/>
</dbReference>
<dbReference type="SUPFAM" id="SSF52540">
    <property type="entry name" value="P-loop containing nucleoside triphosphate hydrolases"/>
    <property type="match status" value="2"/>
</dbReference>
<evidence type="ECO:0000259" key="3">
    <source>
        <dbReference type="PROSITE" id="PS50966"/>
    </source>
</evidence>
<dbReference type="InterPro" id="IPR050496">
    <property type="entry name" value="SNF2_RAD54_helicase_repair"/>
</dbReference>
<evidence type="ECO:0000313" key="6">
    <source>
        <dbReference type="EMBL" id="TDE15380.1"/>
    </source>
</evidence>
<dbReference type="InterPro" id="IPR007527">
    <property type="entry name" value="Znf_SWIM"/>
</dbReference>
<dbReference type="GO" id="GO:0008270">
    <property type="term" value="F:zinc ion binding"/>
    <property type="evidence" value="ECO:0007669"/>
    <property type="project" value="UniProtKB-KW"/>
</dbReference>
<dbReference type="PROSITE" id="PS50966">
    <property type="entry name" value="ZF_SWIM"/>
    <property type="match status" value="1"/>
</dbReference>
<dbReference type="PANTHER" id="PTHR45629">
    <property type="entry name" value="SNF2/RAD54 FAMILY MEMBER"/>
    <property type="match status" value="1"/>
</dbReference>
<dbReference type="AlphaFoldDB" id="A0A4R5DSX8"/>
<dbReference type="InterPro" id="IPR014001">
    <property type="entry name" value="Helicase_ATP-bd"/>
</dbReference>
<dbReference type="SMART" id="SM00487">
    <property type="entry name" value="DEXDc"/>
    <property type="match status" value="1"/>
</dbReference>
<dbReference type="Pfam" id="PF00271">
    <property type="entry name" value="Helicase_C"/>
    <property type="match status" value="1"/>
</dbReference>
<name>A0A4R5DSX8_9BACT</name>
<keyword evidence="6" id="KW-0347">Helicase</keyword>
<dbReference type="SMART" id="SM00490">
    <property type="entry name" value="HELICc"/>
    <property type="match status" value="1"/>
</dbReference>
<comment type="caution">
    <text evidence="6">The sequence shown here is derived from an EMBL/GenBank/DDBJ whole genome shotgun (WGS) entry which is preliminary data.</text>
</comment>
<protein>
    <submittedName>
        <fullName evidence="6">ATP-dependent helicase</fullName>
    </submittedName>
</protein>
<evidence type="ECO:0000259" key="5">
    <source>
        <dbReference type="PROSITE" id="PS51194"/>
    </source>
</evidence>
<organism evidence="6 7">
    <name type="scientific">Dyadobacter psychrotolerans</name>
    <dbReference type="NCBI Taxonomy" id="2541721"/>
    <lineage>
        <taxon>Bacteria</taxon>
        <taxon>Pseudomonadati</taxon>
        <taxon>Bacteroidota</taxon>
        <taxon>Cytophagia</taxon>
        <taxon>Cytophagales</taxon>
        <taxon>Spirosomataceae</taxon>
        <taxon>Dyadobacter</taxon>
    </lineage>
</organism>
<dbReference type="GO" id="GO:0005524">
    <property type="term" value="F:ATP binding"/>
    <property type="evidence" value="ECO:0007669"/>
    <property type="project" value="InterPro"/>
</dbReference>
<dbReference type="CDD" id="cd18793">
    <property type="entry name" value="SF2_C_SNF"/>
    <property type="match status" value="1"/>
</dbReference>
<dbReference type="CDD" id="cd18012">
    <property type="entry name" value="DEXQc_arch_SWI2_SNF2"/>
    <property type="match status" value="1"/>
</dbReference>
<dbReference type="GO" id="GO:0015616">
    <property type="term" value="F:DNA translocase activity"/>
    <property type="evidence" value="ECO:0007669"/>
    <property type="project" value="TreeGrafter"/>
</dbReference>
<dbReference type="InterPro" id="IPR001650">
    <property type="entry name" value="Helicase_C-like"/>
</dbReference>
<dbReference type="PROSITE" id="PS51194">
    <property type="entry name" value="HELICASE_CTER"/>
    <property type="match status" value="1"/>
</dbReference>
<dbReference type="PROSITE" id="PS51192">
    <property type="entry name" value="HELICASE_ATP_BIND_1"/>
    <property type="match status" value="1"/>
</dbReference>
<evidence type="ECO:0000256" key="1">
    <source>
        <dbReference type="ARBA" id="ARBA00022801"/>
    </source>
</evidence>
<proteinExistence type="predicted"/>
<keyword evidence="2" id="KW-0479">Metal-binding</keyword>